<organism evidence="1 2">
    <name type="scientific">Monoraphidium neglectum</name>
    <dbReference type="NCBI Taxonomy" id="145388"/>
    <lineage>
        <taxon>Eukaryota</taxon>
        <taxon>Viridiplantae</taxon>
        <taxon>Chlorophyta</taxon>
        <taxon>core chlorophytes</taxon>
        <taxon>Chlorophyceae</taxon>
        <taxon>CS clade</taxon>
        <taxon>Sphaeropleales</taxon>
        <taxon>Selenastraceae</taxon>
        <taxon>Monoraphidium</taxon>
    </lineage>
</organism>
<keyword evidence="2" id="KW-1185">Reference proteome</keyword>
<name>A0A0D2KCM1_9CHLO</name>
<dbReference type="KEGG" id="mng:MNEG_14379"/>
<dbReference type="EMBL" id="KK104662">
    <property type="protein sequence ID" value="KIY93583.1"/>
    <property type="molecule type" value="Genomic_DNA"/>
</dbReference>
<dbReference type="GeneID" id="25731935"/>
<dbReference type="Proteomes" id="UP000054498">
    <property type="component" value="Unassembled WGS sequence"/>
</dbReference>
<dbReference type="OrthoDB" id="10381248at2759"/>
<evidence type="ECO:0000313" key="2">
    <source>
        <dbReference type="Proteomes" id="UP000054498"/>
    </source>
</evidence>
<sequence length="114" mass="12546">MRQSLDGSSPEGACLAEAVVFKGTTLPHISVKRRLQLYTNGLSTVNDKDKGGGSAKFWPFHRRCQLDPPDAAAVRAHERHLRRAGPLRAVASYARDKNVMKLVGSCRRGRAEGY</sequence>
<dbReference type="AlphaFoldDB" id="A0A0D2KCM1"/>
<evidence type="ECO:0000313" key="1">
    <source>
        <dbReference type="EMBL" id="KIY93583.1"/>
    </source>
</evidence>
<reference evidence="1 2" key="1">
    <citation type="journal article" date="2013" name="BMC Genomics">
        <title>Reconstruction of the lipid metabolism for the microalga Monoraphidium neglectum from its genome sequence reveals characteristics suitable for biofuel production.</title>
        <authorList>
            <person name="Bogen C."/>
            <person name="Al-Dilaimi A."/>
            <person name="Albersmeier A."/>
            <person name="Wichmann J."/>
            <person name="Grundmann M."/>
            <person name="Rupp O."/>
            <person name="Lauersen K.J."/>
            <person name="Blifernez-Klassen O."/>
            <person name="Kalinowski J."/>
            <person name="Goesmann A."/>
            <person name="Mussgnug J.H."/>
            <person name="Kruse O."/>
        </authorList>
    </citation>
    <scope>NUCLEOTIDE SEQUENCE [LARGE SCALE GENOMIC DNA]</scope>
    <source>
        <strain evidence="1 2">SAG 48.87</strain>
    </source>
</reference>
<protein>
    <submittedName>
        <fullName evidence="1">Uncharacterized protein</fullName>
    </submittedName>
</protein>
<gene>
    <name evidence="1" type="ORF">MNEG_14379</name>
</gene>
<accession>A0A0D2KCM1</accession>
<dbReference type="RefSeq" id="XP_013892603.1">
    <property type="nucleotide sequence ID" value="XM_014037149.1"/>
</dbReference>
<proteinExistence type="predicted"/>